<dbReference type="GO" id="GO:0045211">
    <property type="term" value="C:postsynaptic membrane"/>
    <property type="evidence" value="ECO:0007669"/>
    <property type="project" value="TreeGrafter"/>
</dbReference>
<sequence>MANAYGHEPGKPLECLSLETSLKKEPFIDQNGQQAYKVGFRIGGGIDQDPSKAPFRYPDTGIYITQVEPGSPADAAGLKQHDKLLRVNGVDFTMVPHDKAVKVIRKELELNIVLTRPEIAFGNNQ</sequence>
<dbReference type="EMBL" id="JAKKPZ010000082">
    <property type="protein sequence ID" value="KAI1703480.1"/>
    <property type="molecule type" value="Genomic_DNA"/>
</dbReference>
<dbReference type="GO" id="GO:0019901">
    <property type="term" value="F:protein kinase binding"/>
    <property type="evidence" value="ECO:0007669"/>
    <property type="project" value="TreeGrafter"/>
</dbReference>
<feature type="domain" description="PDZ" evidence="1">
    <location>
        <begin position="25"/>
        <end position="106"/>
    </location>
</feature>
<dbReference type="GO" id="GO:0043113">
    <property type="term" value="P:receptor clustering"/>
    <property type="evidence" value="ECO:0007669"/>
    <property type="project" value="TreeGrafter"/>
</dbReference>
<dbReference type="InterPro" id="IPR050614">
    <property type="entry name" value="Synaptic_Scaffolding_LAP-MAGUK"/>
</dbReference>
<dbReference type="SUPFAM" id="SSF50156">
    <property type="entry name" value="PDZ domain-like"/>
    <property type="match status" value="1"/>
</dbReference>
<protein>
    <submittedName>
        <fullName evidence="2">PDZ domain (Also known as DHR or GLGF) domain-containing protein</fullName>
    </submittedName>
</protein>
<dbReference type="GO" id="GO:0016323">
    <property type="term" value="C:basolateral plasma membrane"/>
    <property type="evidence" value="ECO:0007669"/>
    <property type="project" value="TreeGrafter"/>
</dbReference>
<dbReference type="Pfam" id="PF00595">
    <property type="entry name" value="PDZ"/>
    <property type="match status" value="1"/>
</dbReference>
<dbReference type="SMART" id="SM00228">
    <property type="entry name" value="PDZ"/>
    <property type="match status" value="1"/>
</dbReference>
<dbReference type="Gene3D" id="2.30.42.10">
    <property type="match status" value="1"/>
</dbReference>
<reference evidence="2" key="1">
    <citation type="submission" date="2022-01" db="EMBL/GenBank/DDBJ databases">
        <title>Genome Sequence Resource for Two Populations of Ditylenchus destructor, the Migratory Endoparasitic Phytonematode.</title>
        <authorList>
            <person name="Zhang H."/>
            <person name="Lin R."/>
            <person name="Xie B."/>
        </authorList>
    </citation>
    <scope>NUCLEOTIDE SEQUENCE</scope>
    <source>
        <strain evidence="2">BazhouSP</strain>
    </source>
</reference>
<dbReference type="PANTHER" id="PTHR23119">
    <property type="entry name" value="DISCS LARGE"/>
    <property type="match status" value="1"/>
</dbReference>
<keyword evidence="3" id="KW-1185">Reference proteome</keyword>
<dbReference type="PROSITE" id="PS50106">
    <property type="entry name" value="PDZ"/>
    <property type="match status" value="1"/>
</dbReference>
<name>A0AAD4R1C4_9BILA</name>
<evidence type="ECO:0000259" key="1">
    <source>
        <dbReference type="PROSITE" id="PS50106"/>
    </source>
</evidence>
<dbReference type="AlphaFoldDB" id="A0AAD4R1C4"/>
<evidence type="ECO:0000313" key="2">
    <source>
        <dbReference type="EMBL" id="KAI1703480.1"/>
    </source>
</evidence>
<accession>A0AAD4R1C4</accession>
<dbReference type="GO" id="GO:0098887">
    <property type="term" value="P:neurotransmitter receptor transport, endosome to postsynaptic membrane"/>
    <property type="evidence" value="ECO:0007669"/>
    <property type="project" value="TreeGrafter"/>
</dbReference>
<dbReference type="GO" id="GO:0098968">
    <property type="term" value="P:neurotransmitter receptor transport postsynaptic membrane to endosome"/>
    <property type="evidence" value="ECO:0007669"/>
    <property type="project" value="TreeGrafter"/>
</dbReference>
<dbReference type="GO" id="GO:0005912">
    <property type="term" value="C:adherens junction"/>
    <property type="evidence" value="ECO:0007669"/>
    <property type="project" value="TreeGrafter"/>
</dbReference>
<dbReference type="Proteomes" id="UP001201812">
    <property type="component" value="Unassembled WGS sequence"/>
</dbReference>
<dbReference type="GO" id="GO:0014069">
    <property type="term" value="C:postsynaptic density"/>
    <property type="evidence" value="ECO:0007669"/>
    <property type="project" value="TreeGrafter"/>
</dbReference>
<organism evidence="2 3">
    <name type="scientific">Ditylenchus destructor</name>
    <dbReference type="NCBI Taxonomy" id="166010"/>
    <lineage>
        <taxon>Eukaryota</taxon>
        <taxon>Metazoa</taxon>
        <taxon>Ecdysozoa</taxon>
        <taxon>Nematoda</taxon>
        <taxon>Chromadorea</taxon>
        <taxon>Rhabditida</taxon>
        <taxon>Tylenchina</taxon>
        <taxon>Tylenchomorpha</taxon>
        <taxon>Sphaerularioidea</taxon>
        <taxon>Anguinidae</taxon>
        <taxon>Anguininae</taxon>
        <taxon>Ditylenchus</taxon>
    </lineage>
</organism>
<dbReference type="GO" id="GO:0098609">
    <property type="term" value="P:cell-cell adhesion"/>
    <property type="evidence" value="ECO:0007669"/>
    <property type="project" value="TreeGrafter"/>
</dbReference>
<dbReference type="GO" id="GO:0045197">
    <property type="term" value="P:establishment or maintenance of epithelial cell apical/basal polarity"/>
    <property type="evidence" value="ECO:0007669"/>
    <property type="project" value="TreeGrafter"/>
</dbReference>
<evidence type="ECO:0000313" key="3">
    <source>
        <dbReference type="Proteomes" id="UP001201812"/>
    </source>
</evidence>
<gene>
    <name evidence="2" type="ORF">DdX_14905</name>
</gene>
<dbReference type="InterPro" id="IPR001478">
    <property type="entry name" value="PDZ"/>
</dbReference>
<dbReference type="InterPro" id="IPR036034">
    <property type="entry name" value="PDZ_sf"/>
</dbReference>
<dbReference type="PANTHER" id="PTHR23119:SF50">
    <property type="entry name" value="PDZ DOMAIN-CONTAINING PROTEIN"/>
    <property type="match status" value="1"/>
</dbReference>
<proteinExistence type="predicted"/>
<comment type="caution">
    <text evidence="2">The sequence shown here is derived from an EMBL/GenBank/DDBJ whole genome shotgun (WGS) entry which is preliminary data.</text>
</comment>